<dbReference type="EMBL" id="ML977314">
    <property type="protein sequence ID" value="KAF2120035.1"/>
    <property type="molecule type" value="Genomic_DNA"/>
</dbReference>
<dbReference type="PANTHER" id="PTHR46082">
    <property type="entry name" value="ATP/GTP-BINDING PROTEIN-RELATED"/>
    <property type="match status" value="1"/>
</dbReference>
<feature type="domain" description="AAA+ ATPase" evidence="1">
    <location>
        <begin position="248"/>
        <end position="495"/>
    </location>
</feature>
<sequence length="1075" mass="122756">MEMSASVTNLGAGDLLKDLHAALSAIEKLNLPRAEPAIRGLVERLGDLIDIVGSFDSLATKERRHPSVHLNIRSANALLHLQSVLSSTEAINEECSLFIQPLPSAIQAIAHEWDVAGCITTESRLEHQTWYHETSQALAVLAEALRASFTAIDLLQYQHIADEDTSSLKATQLHFQIGLIEKRLHLSDHFDSDTVRAAIEATRAITIHIPPVPNQHFHIPRRLTPYFTGRGPQLAELERAFQDPTKPSQQRFVIYGLSGAGKTELACKFAEACRQNFWGVFSVIGSSPKDASDSYAQIAFLAGVEPNERAVKNWLSTRALPWLLILDNVDDDEIDIEQLLPEGPTGCILITTRNLAHRTYGNAGARYLELPIMQPDEAQELIITAAEEPKPWSVVVLDSAQSICQALGFLPLALDQAAKAILHRICEWTGYLAYFDRQFERIRRTRKSFQDNNSLKVFSTYEILYESLESSSNETYHDAIELLHIFSYFHFDNIRLDVLVNSATNPLKEQEQQSEDAIQEGGVLKKLVNPRRKPWKMFLREIRAELNWRLATLVPMPKVLRNQDRLSLQALEGEVEDRLRTALSVLTQRSLVMRQDRSTDGYSMHPLVHKWVRERPKMTTSYQALWCEISITALAWSIRRPPHGDTEEEARVRRELLPHIRHVRECQAVIVRRLQENVARANRPVWRAKPHYGRPEIEQDVRFSRVYAETGNFTEARALQERALSFVSRRLGLDHPAAIMLSLFLSKTMWEMSEIDEATQRQRQAYQLCVSTWGDDHPLTLDISESLGSALYLKGRWAEASTLHEGNMKKYQALYGEKHEKTLKAVRNYARLLFRRMEYEEATRLHQRVWEGMRETLGETHLETLTSQEDLAMSYLRFEYEDPDPSHEKTLTKSHEDMAFVYEQRSKLLGKEHPYVLLASLFFARLKSALGRHEEAEKMISTGLEVAERNLGKEHIGVLMAKAIYADILTKLKRFAEAESIFYNLIDKSWYSRLADEDGDHPDRLSYLYFLAKCLEEQGKYEEALKISEDFLAGLGSIGGKGAGMRHKVRELGEKRVERLRGKMKSLPGDNLIEI</sequence>
<dbReference type="SMART" id="SM00382">
    <property type="entry name" value="AAA"/>
    <property type="match status" value="1"/>
</dbReference>
<dbReference type="OrthoDB" id="5086500at2759"/>
<protein>
    <recommendedName>
        <fullName evidence="1">AAA+ ATPase domain-containing protein</fullName>
    </recommendedName>
</protein>
<reference evidence="2" key="1">
    <citation type="journal article" date="2020" name="Stud. Mycol.">
        <title>101 Dothideomycetes genomes: a test case for predicting lifestyles and emergence of pathogens.</title>
        <authorList>
            <person name="Haridas S."/>
            <person name="Albert R."/>
            <person name="Binder M."/>
            <person name="Bloem J."/>
            <person name="Labutti K."/>
            <person name="Salamov A."/>
            <person name="Andreopoulos B."/>
            <person name="Baker S."/>
            <person name="Barry K."/>
            <person name="Bills G."/>
            <person name="Bluhm B."/>
            <person name="Cannon C."/>
            <person name="Castanera R."/>
            <person name="Culley D."/>
            <person name="Daum C."/>
            <person name="Ezra D."/>
            <person name="Gonzalez J."/>
            <person name="Henrissat B."/>
            <person name="Kuo A."/>
            <person name="Liang C."/>
            <person name="Lipzen A."/>
            <person name="Lutzoni F."/>
            <person name="Magnuson J."/>
            <person name="Mondo S."/>
            <person name="Nolan M."/>
            <person name="Ohm R."/>
            <person name="Pangilinan J."/>
            <person name="Park H.-J."/>
            <person name="Ramirez L."/>
            <person name="Alfaro M."/>
            <person name="Sun H."/>
            <person name="Tritt A."/>
            <person name="Yoshinaga Y."/>
            <person name="Zwiers L.-H."/>
            <person name="Turgeon B."/>
            <person name="Goodwin S."/>
            <person name="Spatafora J."/>
            <person name="Crous P."/>
            <person name="Grigoriev I."/>
        </authorList>
    </citation>
    <scope>NUCLEOTIDE SEQUENCE</scope>
    <source>
        <strain evidence="2">CBS 627.86</strain>
    </source>
</reference>
<evidence type="ECO:0000313" key="3">
    <source>
        <dbReference type="Proteomes" id="UP000799770"/>
    </source>
</evidence>
<name>A0A6A5ZL72_9PLEO</name>
<proteinExistence type="predicted"/>
<dbReference type="PANTHER" id="PTHR46082:SF6">
    <property type="entry name" value="AAA+ ATPASE DOMAIN-CONTAINING PROTEIN-RELATED"/>
    <property type="match status" value="1"/>
</dbReference>
<evidence type="ECO:0000259" key="1">
    <source>
        <dbReference type="SMART" id="SM00382"/>
    </source>
</evidence>
<accession>A0A6A5ZL72</accession>
<dbReference type="Proteomes" id="UP000799770">
    <property type="component" value="Unassembled WGS sequence"/>
</dbReference>
<dbReference type="InterPro" id="IPR003593">
    <property type="entry name" value="AAA+_ATPase"/>
</dbReference>
<dbReference type="AlphaFoldDB" id="A0A6A5ZL72"/>
<organism evidence="2 3">
    <name type="scientific">Lophiotrema nucula</name>
    <dbReference type="NCBI Taxonomy" id="690887"/>
    <lineage>
        <taxon>Eukaryota</taxon>
        <taxon>Fungi</taxon>
        <taxon>Dikarya</taxon>
        <taxon>Ascomycota</taxon>
        <taxon>Pezizomycotina</taxon>
        <taxon>Dothideomycetes</taxon>
        <taxon>Pleosporomycetidae</taxon>
        <taxon>Pleosporales</taxon>
        <taxon>Lophiotremataceae</taxon>
        <taxon>Lophiotrema</taxon>
    </lineage>
</organism>
<dbReference type="SUPFAM" id="SSF48452">
    <property type="entry name" value="TPR-like"/>
    <property type="match status" value="2"/>
</dbReference>
<dbReference type="Gene3D" id="1.25.40.10">
    <property type="entry name" value="Tetratricopeptide repeat domain"/>
    <property type="match status" value="2"/>
</dbReference>
<dbReference type="SUPFAM" id="SSF52540">
    <property type="entry name" value="P-loop containing nucleoside triphosphate hydrolases"/>
    <property type="match status" value="1"/>
</dbReference>
<gene>
    <name evidence="2" type="ORF">BDV96DRAFT_317649</name>
</gene>
<evidence type="ECO:0000313" key="2">
    <source>
        <dbReference type="EMBL" id="KAF2120035.1"/>
    </source>
</evidence>
<dbReference type="InterPro" id="IPR027417">
    <property type="entry name" value="P-loop_NTPase"/>
</dbReference>
<dbReference type="Pfam" id="PF13424">
    <property type="entry name" value="TPR_12"/>
    <property type="match status" value="2"/>
</dbReference>
<keyword evidence="3" id="KW-1185">Reference proteome</keyword>
<dbReference type="InterPro" id="IPR053137">
    <property type="entry name" value="NLR-like"/>
</dbReference>
<dbReference type="Gene3D" id="3.40.50.300">
    <property type="entry name" value="P-loop containing nucleotide triphosphate hydrolases"/>
    <property type="match status" value="1"/>
</dbReference>
<dbReference type="InterPro" id="IPR011990">
    <property type="entry name" value="TPR-like_helical_dom_sf"/>
</dbReference>